<protein>
    <submittedName>
        <fullName evidence="1">CLUMA_CG010071, isoform A</fullName>
    </submittedName>
</protein>
<accession>A0A1J1IAC1</accession>
<evidence type="ECO:0000313" key="1">
    <source>
        <dbReference type="EMBL" id="CRK96516.1"/>
    </source>
</evidence>
<reference evidence="1 2" key="1">
    <citation type="submission" date="2015-04" db="EMBL/GenBank/DDBJ databases">
        <authorList>
            <person name="Syromyatnikov M.Y."/>
            <person name="Popov V.N."/>
        </authorList>
    </citation>
    <scope>NUCLEOTIDE SEQUENCE [LARGE SCALE GENOMIC DNA]</scope>
</reference>
<dbReference type="EMBL" id="CVRI01000044">
    <property type="protein sequence ID" value="CRK96516.1"/>
    <property type="molecule type" value="Genomic_DNA"/>
</dbReference>
<sequence length="33" mass="4045">KLYRIFFASLTTLKKFVSFKLSTSYFLFHKIRI</sequence>
<proteinExistence type="predicted"/>
<dbReference type="Proteomes" id="UP000183832">
    <property type="component" value="Unassembled WGS sequence"/>
</dbReference>
<gene>
    <name evidence="1" type="ORF">CLUMA_CG010071</name>
</gene>
<keyword evidence="2" id="KW-1185">Reference proteome</keyword>
<feature type="non-terminal residue" evidence="1">
    <location>
        <position position="1"/>
    </location>
</feature>
<evidence type="ECO:0000313" key="2">
    <source>
        <dbReference type="Proteomes" id="UP000183832"/>
    </source>
</evidence>
<name>A0A1J1IAC1_9DIPT</name>
<organism evidence="1 2">
    <name type="scientific">Clunio marinus</name>
    <dbReference type="NCBI Taxonomy" id="568069"/>
    <lineage>
        <taxon>Eukaryota</taxon>
        <taxon>Metazoa</taxon>
        <taxon>Ecdysozoa</taxon>
        <taxon>Arthropoda</taxon>
        <taxon>Hexapoda</taxon>
        <taxon>Insecta</taxon>
        <taxon>Pterygota</taxon>
        <taxon>Neoptera</taxon>
        <taxon>Endopterygota</taxon>
        <taxon>Diptera</taxon>
        <taxon>Nematocera</taxon>
        <taxon>Chironomoidea</taxon>
        <taxon>Chironomidae</taxon>
        <taxon>Clunio</taxon>
    </lineage>
</organism>
<dbReference type="AlphaFoldDB" id="A0A1J1IAC1"/>